<reference evidence="2" key="1">
    <citation type="submission" date="2023-03" db="EMBL/GenBank/DDBJ databases">
        <title>Massive genome expansion in bonnet fungi (Mycena s.s.) driven by repeated elements and novel gene families across ecological guilds.</title>
        <authorList>
            <consortium name="Lawrence Berkeley National Laboratory"/>
            <person name="Harder C.B."/>
            <person name="Miyauchi S."/>
            <person name="Viragh M."/>
            <person name="Kuo A."/>
            <person name="Thoen E."/>
            <person name="Andreopoulos B."/>
            <person name="Lu D."/>
            <person name="Skrede I."/>
            <person name="Drula E."/>
            <person name="Henrissat B."/>
            <person name="Morin E."/>
            <person name="Kohler A."/>
            <person name="Barry K."/>
            <person name="LaButti K."/>
            <person name="Morin E."/>
            <person name="Salamov A."/>
            <person name="Lipzen A."/>
            <person name="Mereny Z."/>
            <person name="Hegedus B."/>
            <person name="Baldrian P."/>
            <person name="Stursova M."/>
            <person name="Weitz H."/>
            <person name="Taylor A."/>
            <person name="Grigoriev I.V."/>
            <person name="Nagy L.G."/>
            <person name="Martin F."/>
            <person name="Kauserud H."/>
        </authorList>
    </citation>
    <scope>NUCLEOTIDE SEQUENCE</scope>
    <source>
        <strain evidence="2">9284</strain>
    </source>
</reference>
<dbReference type="EMBL" id="JARKIF010000012">
    <property type="protein sequence ID" value="KAJ7625511.1"/>
    <property type="molecule type" value="Genomic_DNA"/>
</dbReference>
<keyword evidence="1" id="KW-0560">Oxidoreductase</keyword>
<dbReference type="Proteomes" id="UP001221142">
    <property type="component" value="Unassembled WGS sequence"/>
</dbReference>
<dbReference type="Gene3D" id="3.40.50.720">
    <property type="entry name" value="NAD(P)-binding Rossmann-like Domain"/>
    <property type="match status" value="1"/>
</dbReference>
<keyword evidence="3" id="KW-1185">Reference proteome</keyword>
<proteinExistence type="predicted"/>
<accession>A0AAD7FHZ1</accession>
<dbReference type="PRINTS" id="PR00081">
    <property type="entry name" value="GDHRDH"/>
</dbReference>
<organism evidence="2 3">
    <name type="scientific">Roridomyces roridus</name>
    <dbReference type="NCBI Taxonomy" id="1738132"/>
    <lineage>
        <taxon>Eukaryota</taxon>
        <taxon>Fungi</taxon>
        <taxon>Dikarya</taxon>
        <taxon>Basidiomycota</taxon>
        <taxon>Agaricomycotina</taxon>
        <taxon>Agaricomycetes</taxon>
        <taxon>Agaricomycetidae</taxon>
        <taxon>Agaricales</taxon>
        <taxon>Marasmiineae</taxon>
        <taxon>Mycenaceae</taxon>
        <taxon>Roridomyces</taxon>
    </lineage>
</organism>
<gene>
    <name evidence="2" type="ORF">FB45DRAFT_67525</name>
</gene>
<evidence type="ECO:0008006" key="4">
    <source>
        <dbReference type="Google" id="ProtNLM"/>
    </source>
</evidence>
<dbReference type="PANTHER" id="PTHR43157">
    <property type="entry name" value="PHOSPHATIDYLINOSITOL-GLYCAN BIOSYNTHESIS CLASS F PROTEIN-RELATED"/>
    <property type="match status" value="1"/>
</dbReference>
<dbReference type="InterPro" id="IPR002347">
    <property type="entry name" value="SDR_fam"/>
</dbReference>
<evidence type="ECO:0000313" key="2">
    <source>
        <dbReference type="EMBL" id="KAJ7625511.1"/>
    </source>
</evidence>
<sequence>MQDGPPCMASLILNHFFAKVPETQADLVGRTFIVTGSNTGIGFALAVHLARRTPTRLILAVRDVAKGEAAKTEIIAQTGFARALEVWQLDMAKFESVKNFADRANTSLERLDGAVLNAGINIWSWGVTSDGWERMLQINALATGLLGVLLLPLLQTTAKLSSPPAFAMAPHLTFTGSAGMFLAKFTDKSKPDMLQAMNVEAECDIKDRYFTAKLFDLFLARKIAKLPQANGLVVNVVDPGLCYSDLGRDLGFSRFTQ</sequence>
<dbReference type="Pfam" id="PF00106">
    <property type="entry name" value="adh_short"/>
    <property type="match status" value="1"/>
</dbReference>
<protein>
    <recommendedName>
        <fullName evidence="4">NAD(P)-binding protein</fullName>
    </recommendedName>
</protein>
<dbReference type="GO" id="GO:0016491">
    <property type="term" value="F:oxidoreductase activity"/>
    <property type="evidence" value="ECO:0007669"/>
    <property type="project" value="UniProtKB-KW"/>
</dbReference>
<dbReference type="InterPro" id="IPR036291">
    <property type="entry name" value="NAD(P)-bd_dom_sf"/>
</dbReference>
<evidence type="ECO:0000256" key="1">
    <source>
        <dbReference type="ARBA" id="ARBA00023002"/>
    </source>
</evidence>
<name>A0AAD7FHZ1_9AGAR</name>
<dbReference type="SUPFAM" id="SSF51735">
    <property type="entry name" value="NAD(P)-binding Rossmann-fold domains"/>
    <property type="match status" value="1"/>
</dbReference>
<evidence type="ECO:0000313" key="3">
    <source>
        <dbReference type="Proteomes" id="UP001221142"/>
    </source>
</evidence>
<dbReference type="PANTHER" id="PTHR43157:SF31">
    <property type="entry name" value="PHOSPHATIDYLINOSITOL-GLYCAN BIOSYNTHESIS CLASS F PROTEIN"/>
    <property type="match status" value="1"/>
</dbReference>
<dbReference type="AlphaFoldDB" id="A0AAD7FHZ1"/>
<comment type="caution">
    <text evidence="2">The sequence shown here is derived from an EMBL/GenBank/DDBJ whole genome shotgun (WGS) entry which is preliminary data.</text>
</comment>